<organism evidence="10 11">
    <name type="scientific">Allacma fusca</name>
    <dbReference type="NCBI Taxonomy" id="39272"/>
    <lineage>
        <taxon>Eukaryota</taxon>
        <taxon>Metazoa</taxon>
        <taxon>Ecdysozoa</taxon>
        <taxon>Arthropoda</taxon>
        <taxon>Hexapoda</taxon>
        <taxon>Collembola</taxon>
        <taxon>Symphypleona</taxon>
        <taxon>Sminthuridae</taxon>
        <taxon>Allacma</taxon>
    </lineage>
</organism>
<dbReference type="GO" id="GO:0005886">
    <property type="term" value="C:plasma membrane"/>
    <property type="evidence" value="ECO:0007669"/>
    <property type="project" value="UniProtKB-SubCell"/>
</dbReference>
<feature type="transmembrane region" description="Helical" evidence="9">
    <location>
        <begin position="472"/>
        <end position="495"/>
    </location>
</feature>
<keyword evidence="5 9" id="KW-0472">Membrane</keyword>
<evidence type="ECO:0000256" key="5">
    <source>
        <dbReference type="ARBA" id="ARBA00023136"/>
    </source>
</evidence>
<evidence type="ECO:0000256" key="2">
    <source>
        <dbReference type="ARBA" id="ARBA00022475"/>
    </source>
</evidence>
<sequence length="513" mass="58201">MLGRSVEALKYRTDEINQYEALGCGLYKVGLKTDPNICGILAISKALNVTPFATDYKIYGHIKFGMMSYADYNEQVFLTPSSSKYEWSTAAEHFEPFVYITVVDKASLNISALWRTFDPSTWGMLVSTFIGLATLFAATTSSRYEVMRTRLINLRFTFVLFTAILLEQSQLTIWKVKMRLNTVSKVIIITWIFAAIIISSLYRGTIFSYLTTSVPPPIPGTTKDLVESSYFLVTTTSYHYQGKPYSTLVGILNEMMVGKPGVDFPLFYKELAENVHFIPASHAQIVKAHCAATPLLAVSSHSNRHDRHSTLSSPGPGTRKKPGKDPKIQTTQNHLHIFQNVSVPDNFAIIGSQFDVDTLKKLMETFATAFVQKSSTVHTFLNRTPWVIRRNFFLRLFQPALAHLYESGLYTRWRKHSEILHVSGEFLNVHELVKKEEPPHNYLALLFSGLNTQENHSLTPKPLSFEVFDSAFVFYILCTAGSIAVFMTEWFFFIFSKFVLNIERKNMVGTARI</sequence>
<accession>A0A8J2LNR0</accession>
<keyword evidence="3 9" id="KW-0812">Transmembrane</keyword>
<evidence type="ECO:0000313" key="11">
    <source>
        <dbReference type="Proteomes" id="UP000708208"/>
    </source>
</evidence>
<dbReference type="AlphaFoldDB" id="A0A8J2LNR0"/>
<evidence type="ECO:0008006" key="12">
    <source>
        <dbReference type="Google" id="ProtNLM"/>
    </source>
</evidence>
<feature type="transmembrane region" description="Helical" evidence="9">
    <location>
        <begin position="122"/>
        <end position="140"/>
    </location>
</feature>
<keyword evidence="6" id="KW-0675">Receptor</keyword>
<proteinExistence type="predicted"/>
<feature type="region of interest" description="Disordered" evidence="8">
    <location>
        <begin position="300"/>
        <end position="327"/>
    </location>
</feature>
<dbReference type="Proteomes" id="UP000708208">
    <property type="component" value="Unassembled WGS sequence"/>
</dbReference>
<protein>
    <recommendedName>
        <fullName evidence="12">Ionotropic glutamate receptor C-terminal domain-containing protein</fullName>
    </recommendedName>
</protein>
<evidence type="ECO:0000256" key="9">
    <source>
        <dbReference type="SAM" id="Phobius"/>
    </source>
</evidence>
<gene>
    <name evidence="10" type="ORF">AFUS01_LOCUS44726</name>
</gene>
<dbReference type="EMBL" id="CAJVCH010570601">
    <property type="protein sequence ID" value="CAG7835343.1"/>
    <property type="molecule type" value="Genomic_DNA"/>
</dbReference>
<comment type="caution">
    <text evidence="10">The sequence shown here is derived from an EMBL/GenBank/DDBJ whole genome shotgun (WGS) entry which is preliminary data.</text>
</comment>
<evidence type="ECO:0000256" key="1">
    <source>
        <dbReference type="ARBA" id="ARBA00004651"/>
    </source>
</evidence>
<keyword evidence="7" id="KW-0325">Glycoprotein</keyword>
<evidence type="ECO:0000256" key="4">
    <source>
        <dbReference type="ARBA" id="ARBA00022989"/>
    </source>
</evidence>
<evidence type="ECO:0000313" key="10">
    <source>
        <dbReference type="EMBL" id="CAG7835343.1"/>
    </source>
</evidence>
<keyword evidence="11" id="KW-1185">Reference proteome</keyword>
<comment type="subcellular location">
    <subcellularLocation>
        <location evidence="1">Cell membrane</location>
        <topology evidence="1">Multi-pass membrane protein</topology>
    </subcellularLocation>
</comment>
<feature type="transmembrane region" description="Helical" evidence="9">
    <location>
        <begin position="186"/>
        <end position="210"/>
    </location>
</feature>
<evidence type="ECO:0000256" key="3">
    <source>
        <dbReference type="ARBA" id="ARBA00022692"/>
    </source>
</evidence>
<evidence type="ECO:0000256" key="8">
    <source>
        <dbReference type="SAM" id="MobiDB-lite"/>
    </source>
</evidence>
<keyword evidence="2" id="KW-1003">Cell membrane</keyword>
<reference evidence="10" key="1">
    <citation type="submission" date="2021-06" db="EMBL/GenBank/DDBJ databases">
        <authorList>
            <person name="Hodson N. C."/>
            <person name="Mongue J. A."/>
            <person name="Jaron S. K."/>
        </authorList>
    </citation>
    <scope>NUCLEOTIDE SEQUENCE</scope>
</reference>
<keyword evidence="4 9" id="KW-1133">Transmembrane helix</keyword>
<evidence type="ECO:0000256" key="6">
    <source>
        <dbReference type="ARBA" id="ARBA00023170"/>
    </source>
</evidence>
<name>A0A8J2LNR0_9HEXA</name>
<dbReference type="InterPro" id="IPR052192">
    <property type="entry name" value="Insect_Ionotropic_Sensory_Rcpt"/>
</dbReference>
<dbReference type="PANTHER" id="PTHR42643:SF30">
    <property type="entry name" value="IONOTROPIC RECEPTOR 40A-RELATED"/>
    <property type="match status" value="1"/>
</dbReference>
<dbReference type="PANTHER" id="PTHR42643">
    <property type="entry name" value="IONOTROPIC RECEPTOR 20A-RELATED"/>
    <property type="match status" value="1"/>
</dbReference>
<evidence type="ECO:0000256" key="7">
    <source>
        <dbReference type="ARBA" id="ARBA00023180"/>
    </source>
</evidence>